<dbReference type="InterPro" id="IPR017143">
    <property type="entry name" value="UCP037225"/>
</dbReference>
<dbReference type="KEGG" id="eps:L0Y14_16090"/>
<keyword evidence="2" id="KW-1185">Reference proteome</keyword>
<sequence length="63" mass="7046">MSLLDAQTIFCPYCGEFITILIDPSILQQNYVEDCSVCCRPITLEITLMGEGIAVTARREDEC</sequence>
<reference evidence="1" key="1">
    <citation type="journal article" date="2022" name="Mol. Ecol. Resour.">
        <title>The complete and closed genome of the facultative generalist Candidatus Endoriftia persephone from deep-sea hydrothermal vents.</title>
        <authorList>
            <person name="de Oliveira A.L."/>
            <person name="Srivastava A."/>
            <person name="Espada-Hinojosa S."/>
            <person name="Bright M."/>
        </authorList>
    </citation>
    <scope>NUCLEOTIDE SEQUENCE</scope>
    <source>
        <strain evidence="1">Tica-EPR-9o50.N</strain>
    </source>
</reference>
<evidence type="ECO:0000313" key="1">
    <source>
        <dbReference type="EMBL" id="USF89273.1"/>
    </source>
</evidence>
<accession>A0A9J7A389</accession>
<dbReference type="AlphaFoldDB" id="A0A9J7A389"/>
<dbReference type="PIRSF" id="PIRSF037225">
    <property type="entry name" value="UCP037225"/>
    <property type="match status" value="1"/>
</dbReference>
<dbReference type="Pfam" id="PF14255">
    <property type="entry name" value="Zn_ribbon_21"/>
    <property type="match status" value="1"/>
</dbReference>
<evidence type="ECO:0000313" key="2">
    <source>
        <dbReference type="Proteomes" id="UP001056649"/>
    </source>
</evidence>
<dbReference type="InterPro" id="IPR025990">
    <property type="entry name" value="zinc_ribbon_bacterial"/>
</dbReference>
<organism evidence="1 2">
    <name type="scientific">Candidatus Endoriftia persephonae</name>
    <dbReference type="NCBI Taxonomy" id="393765"/>
    <lineage>
        <taxon>Bacteria</taxon>
        <taxon>Pseudomonadati</taxon>
        <taxon>Pseudomonadota</taxon>
        <taxon>Gammaproteobacteria</taxon>
        <taxon>Chromatiales</taxon>
        <taxon>Sedimenticolaceae</taxon>
        <taxon>Candidatus Endoriftia</taxon>
    </lineage>
</organism>
<proteinExistence type="predicted"/>
<dbReference type="EMBL" id="CP090569">
    <property type="protein sequence ID" value="USF89273.1"/>
    <property type="molecule type" value="Genomic_DNA"/>
</dbReference>
<gene>
    <name evidence="1" type="ORF">L0Y14_16090</name>
</gene>
<dbReference type="Proteomes" id="UP001056649">
    <property type="component" value="Chromosome"/>
</dbReference>
<name>A0A9J7A389_9GAMM</name>
<protein>
    <submittedName>
        <fullName evidence="1">CPXCG motif-containing cysteine-rich protein</fullName>
    </submittedName>
</protein>